<dbReference type="AlphaFoldDB" id="A0A0A9EGS0"/>
<accession>A0A0A9EGS0</accession>
<sequence>MFVARTTFRTLGGGFSKISLCSEVAIEPWHASSKTLFGSPSNGCAFN</sequence>
<evidence type="ECO:0000313" key="1">
    <source>
        <dbReference type="EMBL" id="JAD95232.1"/>
    </source>
</evidence>
<reference evidence="1" key="2">
    <citation type="journal article" date="2015" name="Data Brief">
        <title>Shoot transcriptome of the giant reed, Arundo donax.</title>
        <authorList>
            <person name="Barrero R.A."/>
            <person name="Guerrero F.D."/>
            <person name="Moolhuijzen P."/>
            <person name="Goolsby J.A."/>
            <person name="Tidwell J."/>
            <person name="Bellgard S.E."/>
            <person name="Bellgard M.I."/>
        </authorList>
    </citation>
    <scope>NUCLEOTIDE SEQUENCE</scope>
    <source>
        <tissue evidence="1">Shoot tissue taken approximately 20 cm above the soil surface</tissue>
    </source>
</reference>
<proteinExistence type="predicted"/>
<dbReference type="EMBL" id="GBRH01202663">
    <property type="protein sequence ID" value="JAD95232.1"/>
    <property type="molecule type" value="Transcribed_RNA"/>
</dbReference>
<reference evidence="1" key="1">
    <citation type="submission" date="2014-09" db="EMBL/GenBank/DDBJ databases">
        <authorList>
            <person name="Magalhaes I.L.F."/>
            <person name="Oliveira U."/>
            <person name="Santos F.R."/>
            <person name="Vidigal T.H.D.A."/>
            <person name="Brescovit A.D."/>
            <person name="Santos A.J."/>
        </authorList>
    </citation>
    <scope>NUCLEOTIDE SEQUENCE</scope>
    <source>
        <tissue evidence="1">Shoot tissue taken approximately 20 cm above the soil surface</tissue>
    </source>
</reference>
<organism evidence="1">
    <name type="scientific">Arundo donax</name>
    <name type="common">Giant reed</name>
    <name type="synonym">Donax arundinaceus</name>
    <dbReference type="NCBI Taxonomy" id="35708"/>
    <lineage>
        <taxon>Eukaryota</taxon>
        <taxon>Viridiplantae</taxon>
        <taxon>Streptophyta</taxon>
        <taxon>Embryophyta</taxon>
        <taxon>Tracheophyta</taxon>
        <taxon>Spermatophyta</taxon>
        <taxon>Magnoliopsida</taxon>
        <taxon>Liliopsida</taxon>
        <taxon>Poales</taxon>
        <taxon>Poaceae</taxon>
        <taxon>PACMAD clade</taxon>
        <taxon>Arundinoideae</taxon>
        <taxon>Arundineae</taxon>
        <taxon>Arundo</taxon>
    </lineage>
</organism>
<name>A0A0A9EGS0_ARUDO</name>
<protein>
    <submittedName>
        <fullName evidence="1">Uncharacterized protein</fullName>
    </submittedName>
</protein>